<dbReference type="SUPFAM" id="SSF63829">
    <property type="entry name" value="Calcium-dependent phosphotriesterase"/>
    <property type="match status" value="1"/>
</dbReference>
<dbReference type="STRING" id="1436961.SAMN05421739_101743"/>
<keyword evidence="3" id="KW-1185">Reference proteome</keyword>
<protein>
    <submittedName>
        <fullName evidence="2">PQQ-like domain-containing protein</fullName>
    </submittedName>
</protein>
<feature type="signal peptide" evidence="1">
    <location>
        <begin position="1"/>
        <end position="19"/>
    </location>
</feature>
<organism evidence="2 3">
    <name type="scientific">Pontibacter chinhatensis</name>
    <dbReference type="NCBI Taxonomy" id="1436961"/>
    <lineage>
        <taxon>Bacteria</taxon>
        <taxon>Pseudomonadati</taxon>
        <taxon>Bacteroidota</taxon>
        <taxon>Cytophagia</taxon>
        <taxon>Cytophagales</taxon>
        <taxon>Hymenobacteraceae</taxon>
        <taxon>Pontibacter</taxon>
    </lineage>
</organism>
<dbReference type="PANTHER" id="PTHR10426:SF88">
    <property type="entry name" value="ADIPOCYTE PLASMA MEMBRANE-ASSOCIATED PROTEIN HEMOMUCIN-RELATED"/>
    <property type="match status" value="1"/>
</dbReference>
<dbReference type="PANTHER" id="PTHR10426">
    <property type="entry name" value="STRICTOSIDINE SYNTHASE-RELATED"/>
    <property type="match status" value="1"/>
</dbReference>
<reference evidence="3" key="1">
    <citation type="submission" date="2016-10" db="EMBL/GenBank/DDBJ databases">
        <authorList>
            <person name="Varghese N."/>
            <person name="Submissions S."/>
        </authorList>
    </citation>
    <scope>NUCLEOTIDE SEQUENCE [LARGE SCALE GENOMIC DNA]</scope>
    <source>
        <strain evidence="3">LP51</strain>
    </source>
</reference>
<accession>A0A1I2NPY1</accession>
<dbReference type="Gene3D" id="2.120.10.30">
    <property type="entry name" value="TolB, C-terminal domain"/>
    <property type="match status" value="1"/>
</dbReference>
<sequence>MRKSIRAGFYTLLATFALSGCSGNLFSSRAPVELQELWASDNTLRTPESALFDPQRNVIYVSNMNNTSDRNDGDGFISRLDAEGNIEDLYWVTGLNNPAGMALHNNVLYVADADEVVAIATQSGSVLGKYKAEKAKFLNDVAVDDNGTVYITDSEQRRIYQMRNGRISTWIENTKRENPNGIFVEGDRMLVAFFNSGRVRLVDPGTKDFTDWTDGIKSADGIARLEDGNYLISSWDGEVYYVNQEGRNWRVLDTKSKNINAADISYARQPGLLLVPTFRDNRVVAYRLKGR</sequence>
<dbReference type="GO" id="GO:0016787">
    <property type="term" value="F:hydrolase activity"/>
    <property type="evidence" value="ECO:0007669"/>
    <property type="project" value="TreeGrafter"/>
</dbReference>
<gene>
    <name evidence="2" type="ORF">SAMN05421739_101743</name>
</gene>
<evidence type="ECO:0000313" key="2">
    <source>
        <dbReference type="EMBL" id="SFG03506.1"/>
    </source>
</evidence>
<proteinExistence type="predicted"/>
<feature type="chain" id="PRO_5011469857" evidence="1">
    <location>
        <begin position="20"/>
        <end position="291"/>
    </location>
</feature>
<dbReference type="GO" id="GO:0012505">
    <property type="term" value="C:endomembrane system"/>
    <property type="evidence" value="ECO:0007669"/>
    <property type="project" value="TreeGrafter"/>
</dbReference>
<dbReference type="RefSeq" id="WP_092099108.1">
    <property type="nucleotide sequence ID" value="NZ_FOOT01000001.1"/>
</dbReference>
<name>A0A1I2NPY1_9BACT</name>
<dbReference type="EMBL" id="FOOT01000001">
    <property type="protein sequence ID" value="SFG03506.1"/>
    <property type="molecule type" value="Genomic_DNA"/>
</dbReference>
<dbReference type="AlphaFoldDB" id="A0A1I2NPY1"/>
<dbReference type="Proteomes" id="UP000198724">
    <property type="component" value="Unassembled WGS sequence"/>
</dbReference>
<keyword evidence="1" id="KW-0732">Signal</keyword>
<evidence type="ECO:0000313" key="3">
    <source>
        <dbReference type="Proteomes" id="UP000198724"/>
    </source>
</evidence>
<dbReference type="InterPro" id="IPR011042">
    <property type="entry name" value="6-blade_b-propeller_TolB-like"/>
</dbReference>
<dbReference type="OrthoDB" id="7675395at2"/>
<evidence type="ECO:0000256" key="1">
    <source>
        <dbReference type="SAM" id="SignalP"/>
    </source>
</evidence>
<dbReference type="PROSITE" id="PS51257">
    <property type="entry name" value="PROKAR_LIPOPROTEIN"/>
    <property type="match status" value="1"/>
</dbReference>